<dbReference type="InterPro" id="IPR058699">
    <property type="entry name" value="RRM_LARP4/4B"/>
</dbReference>
<evidence type="ECO:0000256" key="11">
    <source>
        <dbReference type="SAM" id="SignalP"/>
    </source>
</evidence>
<feature type="compositionally biased region" description="Low complexity" evidence="9">
    <location>
        <begin position="1446"/>
        <end position="1463"/>
    </location>
</feature>
<comment type="subcellular location">
    <subcellularLocation>
        <location evidence="1">Cytoplasm</location>
        <location evidence="1">Cytoskeleton</location>
    </subcellularLocation>
</comment>
<dbReference type="CDD" id="cd08031">
    <property type="entry name" value="LARP_4_5_like"/>
    <property type="match status" value="1"/>
</dbReference>
<dbReference type="Gene3D" id="1.10.10.10">
    <property type="entry name" value="Winged helix-like DNA-binding domain superfamily/Winged helix DNA-binding domain"/>
    <property type="match status" value="1"/>
</dbReference>
<evidence type="ECO:0000313" key="13">
    <source>
        <dbReference type="EMBL" id="KFD58808.1"/>
    </source>
</evidence>
<evidence type="ECO:0000256" key="10">
    <source>
        <dbReference type="SAM" id="Phobius"/>
    </source>
</evidence>
<feature type="compositionally biased region" description="Polar residues" evidence="9">
    <location>
        <begin position="1355"/>
        <end position="1364"/>
    </location>
</feature>
<gene>
    <name evidence="13" type="ORF">M513_00501</name>
</gene>
<name>A0A085MNL2_9BILA</name>
<keyword evidence="11" id="KW-0732">Signal</keyword>
<feature type="region of interest" description="Disordered" evidence="9">
    <location>
        <begin position="1712"/>
        <end position="1731"/>
    </location>
</feature>
<keyword evidence="3" id="KW-0963">Cytoplasm</keyword>
<evidence type="ECO:0000256" key="2">
    <source>
        <dbReference type="ARBA" id="ARBA00010337"/>
    </source>
</evidence>
<evidence type="ECO:0000256" key="8">
    <source>
        <dbReference type="PROSITE-ProRule" id="PRU00332"/>
    </source>
</evidence>
<keyword evidence="10" id="KW-0812">Transmembrane</keyword>
<organism evidence="13 14">
    <name type="scientific">Trichuris suis</name>
    <name type="common">pig whipworm</name>
    <dbReference type="NCBI Taxonomy" id="68888"/>
    <lineage>
        <taxon>Eukaryota</taxon>
        <taxon>Metazoa</taxon>
        <taxon>Ecdysozoa</taxon>
        <taxon>Nematoda</taxon>
        <taxon>Enoplea</taxon>
        <taxon>Dorylaimia</taxon>
        <taxon>Trichinellida</taxon>
        <taxon>Trichuridae</taxon>
        <taxon>Trichuris</taxon>
    </lineage>
</organism>
<dbReference type="GO" id="GO:0005874">
    <property type="term" value="C:microtubule"/>
    <property type="evidence" value="ECO:0007669"/>
    <property type="project" value="UniProtKB-KW"/>
</dbReference>
<evidence type="ECO:0000256" key="3">
    <source>
        <dbReference type="ARBA" id="ARBA00022490"/>
    </source>
</evidence>
<evidence type="ECO:0000256" key="7">
    <source>
        <dbReference type="ARBA" id="ARBA00023212"/>
    </source>
</evidence>
<feature type="compositionally biased region" description="Low complexity" evidence="9">
    <location>
        <begin position="1639"/>
        <end position="1654"/>
    </location>
</feature>
<evidence type="ECO:0000259" key="12">
    <source>
        <dbReference type="PROSITE" id="PS50961"/>
    </source>
</evidence>
<dbReference type="Pfam" id="PF05383">
    <property type="entry name" value="La"/>
    <property type="match status" value="1"/>
</dbReference>
<feature type="compositionally biased region" description="Gly residues" evidence="9">
    <location>
        <begin position="1313"/>
        <end position="1326"/>
    </location>
</feature>
<evidence type="ECO:0000256" key="6">
    <source>
        <dbReference type="ARBA" id="ARBA00022884"/>
    </source>
</evidence>
<comment type="similarity">
    <text evidence="2">Belongs to the TUBGCP family.</text>
</comment>
<dbReference type="EMBL" id="KL363183">
    <property type="protein sequence ID" value="KFD58808.1"/>
    <property type="molecule type" value="Genomic_DNA"/>
</dbReference>
<dbReference type="PANTHER" id="PTHR22792:SF131">
    <property type="entry name" value="LA-RELATED PROTEIN LARP4B"/>
    <property type="match status" value="1"/>
</dbReference>
<keyword evidence="6 8" id="KW-0694">RNA-binding</keyword>
<feature type="compositionally biased region" description="Polar residues" evidence="9">
    <location>
        <begin position="1550"/>
        <end position="1573"/>
    </location>
</feature>
<feature type="domain" description="HTH La-type RNA-binding" evidence="12">
    <location>
        <begin position="894"/>
        <end position="983"/>
    </location>
</feature>
<dbReference type="InterPro" id="IPR036390">
    <property type="entry name" value="WH_DNA-bd_sf"/>
</dbReference>
<dbReference type="GO" id="GO:0045727">
    <property type="term" value="P:positive regulation of translation"/>
    <property type="evidence" value="ECO:0007669"/>
    <property type="project" value="TreeGrafter"/>
</dbReference>
<protein>
    <recommendedName>
        <fullName evidence="12">HTH La-type RNA-binding domain-containing protein</fullName>
    </recommendedName>
</protein>
<dbReference type="InterPro" id="IPR040457">
    <property type="entry name" value="GCP_C"/>
</dbReference>
<keyword evidence="10" id="KW-1133">Transmembrane helix</keyword>
<keyword evidence="5" id="KW-0493">Microtubule</keyword>
<dbReference type="InterPro" id="IPR045180">
    <property type="entry name" value="La_dom_prot"/>
</dbReference>
<dbReference type="InterPro" id="IPR036388">
    <property type="entry name" value="WH-like_DNA-bd_sf"/>
</dbReference>
<evidence type="ECO:0000313" key="14">
    <source>
        <dbReference type="Proteomes" id="UP000030764"/>
    </source>
</evidence>
<evidence type="ECO:0000256" key="9">
    <source>
        <dbReference type="SAM" id="MobiDB-lite"/>
    </source>
</evidence>
<dbReference type="GO" id="GO:0003730">
    <property type="term" value="F:mRNA 3'-UTR binding"/>
    <property type="evidence" value="ECO:0007669"/>
    <property type="project" value="TreeGrafter"/>
</dbReference>
<dbReference type="GO" id="GO:0043015">
    <property type="term" value="F:gamma-tubulin binding"/>
    <property type="evidence" value="ECO:0007669"/>
    <property type="project" value="InterPro"/>
</dbReference>
<dbReference type="Gene3D" id="1.20.120.1900">
    <property type="entry name" value="Gamma-tubulin complex, C-terminal domain"/>
    <property type="match status" value="1"/>
</dbReference>
<evidence type="ECO:0000256" key="1">
    <source>
        <dbReference type="ARBA" id="ARBA00004245"/>
    </source>
</evidence>
<feature type="region of interest" description="Disordered" evidence="9">
    <location>
        <begin position="1632"/>
        <end position="1683"/>
    </location>
</feature>
<accession>A0A085MNL2</accession>
<evidence type="ECO:0000256" key="4">
    <source>
        <dbReference type="ARBA" id="ARBA00022553"/>
    </source>
</evidence>
<feature type="region of interest" description="Disordered" evidence="9">
    <location>
        <begin position="1422"/>
        <end position="1463"/>
    </location>
</feature>
<feature type="region of interest" description="Disordered" evidence="9">
    <location>
        <begin position="1289"/>
        <end position="1393"/>
    </location>
</feature>
<dbReference type="Pfam" id="PF04130">
    <property type="entry name" value="GCP_C_terminal"/>
    <property type="match status" value="1"/>
</dbReference>
<feature type="region of interest" description="Disordered" evidence="9">
    <location>
        <begin position="1530"/>
        <end position="1592"/>
    </location>
</feature>
<feature type="signal peptide" evidence="11">
    <location>
        <begin position="1"/>
        <end position="25"/>
    </location>
</feature>
<dbReference type="GO" id="GO:0005829">
    <property type="term" value="C:cytosol"/>
    <property type="evidence" value="ECO:0007669"/>
    <property type="project" value="TreeGrafter"/>
</dbReference>
<dbReference type="InterPro" id="IPR006630">
    <property type="entry name" value="La_HTH"/>
</dbReference>
<keyword evidence="10" id="KW-0472">Membrane</keyword>
<dbReference type="SMART" id="SM00715">
    <property type="entry name" value="LA"/>
    <property type="match status" value="1"/>
</dbReference>
<dbReference type="PANTHER" id="PTHR22792">
    <property type="entry name" value="LUPUS LA PROTEIN-RELATED"/>
    <property type="match status" value="1"/>
</dbReference>
<dbReference type="Proteomes" id="UP000030764">
    <property type="component" value="Unassembled WGS sequence"/>
</dbReference>
<feature type="compositionally biased region" description="Basic and acidic residues" evidence="9">
    <location>
        <begin position="1579"/>
        <end position="1592"/>
    </location>
</feature>
<dbReference type="Pfam" id="PF26088">
    <property type="entry name" value="RRM_LARP4"/>
    <property type="match status" value="1"/>
</dbReference>
<feature type="compositionally biased region" description="Polar residues" evidence="9">
    <location>
        <begin position="1422"/>
        <end position="1433"/>
    </location>
</feature>
<dbReference type="PROSITE" id="PS50961">
    <property type="entry name" value="HTH_LA"/>
    <property type="match status" value="1"/>
</dbReference>
<proteinExistence type="inferred from homology"/>
<feature type="transmembrane region" description="Helical" evidence="10">
    <location>
        <begin position="510"/>
        <end position="543"/>
    </location>
</feature>
<keyword evidence="14" id="KW-1185">Reference proteome</keyword>
<feature type="transmembrane region" description="Helical" evidence="10">
    <location>
        <begin position="609"/>
        <end position="632"/>
    </location>
</feature>
<feature type="compositionally biased region" description="Basic and acidic residues" evidence="9">
    <location>
        <begin position="1434"/>
        <end position="1445"/>
    </location>
</feature>
<dbReference type="SUPFAM" id="SSF46785">
    <property type="entry name" value="Winged helix' DNA-binding domain"/>
    <property type="match status" value="1"/>
</dbReference>
<feature type="chain" id="PRO_5001795372" description="HTH La-type RNA-binding domain-containing protein" evidence="11">
    <location>
        <begin position="26"/>
        <end position="1751"/>
    </location>
</feature>
<keyword evidence="4" id="KW-0597">Phosphoprotein</keyword>
<keyword evidence="7" id="KW-0206">Cytoskeleton</keyword>
<dbReference type="GO" id="GO:0010494">
    <property type="term" value="C:cytoplasmic stress granule"/>
    <property type="evidence" value="ECO:0007669"/>
    <property type="project" value="TreeGrafter"/>
</dbReference>
<sequence>MHRRLSSLFFVVMNLIRQLVDYAFTDVIQRASTEFFDKFNNASDFDCIVSAHRDFLSQVTDKLFLSREKLSLRAHVRTLLDVVFELINTSNSVDDFLENELVQTARDEDMQQLRLKSGLWSKGDEESLLATNRREQLIDTVRSQFAPQLSRIETEYYIEAALNDCPQNKPQKWNNRYRLNLLFIYEQYRLSYDFVVFLGVHLGLTWCVADWWCTAGKRFVPWFSSVQMTSTSSVTDPSIGCPLFFTFQVSPPAPQQQQQPPPPPSSSLSPLITERRLVAPDSVPLCNILSACRLPLSNFRKHQQTECTKQAKRSPRRCALPMKARRKTRTQCAFSAFGGICCCAFCPIRSFRGYVSKTPPYPVKTLQGKRRFSKIPISLVERERERANALFLAPTHSYHLISPLPSLSLSHSLTHYLSVQLSKQQQEQQQQQQLCDFVVPCSARAYFSRVTKTQISLIIAAARMTSKARRQRLIWDVVGEFLLPASGRRRDACKQRDRQQQQQQQQQQQLLLLLLQVLRVSLLLLLLLLPLSLLPLLLLLLLLLLPRASMIDEAGSYYICTETSPRCFIIQKVSAKNIERLCSELGNAQLEENGAAGGAAVGDVLRVSLLLLLLLLPLSLLPLLLLLLLLLLPRASMIDEAGSYYICTETSPRCFIIQKVSAKNIERLCSELGNAQLEENGAAGGAAVGDGSGAVKENDEELQAQGSPSLSAVERVECVPQPHLLPLWFNTECEEQLNSMNGGGDGSGGASTVIDQSGCVFSTLPAAAAVGRDSSGVVGGGDSSPKNGGCYYAVGAQATPQSFVQNKALGGGGGGRPAAPIDACISLPAAFADHVNITIAQNDDAVCGAVPIPVGAASPSQSAAGALVVGTLPEQCVKLGVDYASGSGVGVSEELSRDELKFRLRSQLEYYFSRENLASDTYLRSQMDNDQYVPIRILANFNMVKKLSSDLDLIIEALRESPYVQVDESGEKVELSQTEIEKRKKVLFIFSPFKEVVALFNSDQCPKLLSCECALQNSWYANFESDDDAERAYIYLRDVVKTFKDKPILARFKTASIARVPNGYGTRPVPVSMTYMAPNFAIFNGSPAVGTINAIAPVENFAYTAPVNGPPMQPFVTLAPAMEAIPADASAQIGAAAAANFAQPKVVYYTPAPSQPAPTFLPVPQAAATTPFVAAAATAAMFGSTWPPFDLGQILAMNGFQPQGTFRPAVAILSAPPVAPVPSRRFPDRIRKRFSDGGGRSNYYGVGDRTPFGGNELRTPMTHHRFGHMGPRGYNDGRPYFRHHDQSVQYNGIRHRGVRQDVRYSGSSHRRGGGGGGGVRDGGGRYSGADYWASGSSSGHAKERRSGGGAAGHGPSTSGNSSSAVEKKPQSFDFQPSNFPPLPTADDGAHSSVASHETGKCLSVGLDEASCVDVPLVVPGSQQEASMDSTQRNLLKDDQKQENERSQQAPASAPSAASANTATTSLPGASTIATTVSSSLAAAAAAASGQQQKTTAEPAVSSSFCLPEDAAQAESKLSGRSQSAAASAVASSAALRGGDKRAESGGGGKETTSVVAQCPTPRSSGTTAWSQVVSGPPKRGNDKATTDGESCEVRERTTEKCFIFSFPSLITLKAQPKAATERKRVTYADMAKLRGGGDSSSSSSSIRSNIGKISAGDSPPVIKSGSNENGVSHSDRENPSVNTAATTTTTTATMSGQARGITGAAPLNRATVGGRVVKEGGGARNSRRSAEEVNDAICVDVLWYDMWQIDF</sequence>
<feature type="region of interest" description="Disordered" evidence="9">
    <location>
        <begin position="1688"/>
        <end position="1707"/>
    </location>
</feature>
<evidence type="ECO:0000256" key="5">
    <source>
        <dbReference type="ARBA" id="ARBA00022701"/>
    </source>
</evidence>
<dbReference type="InterPro" id="IPR042241">
    <property type="entry name" value="GCP_C_sf"/>
</dbReference>
<reference evidence="13 14" key="1">
    <citation type="journal article" date="2014" name="Nat. Genet.">
        <title>Genome and transcriptome of the porcine whipworm Trichuris suis.</title>
        <authorList>
            <person name="Jex A.R."/>
            <person name="Nejsum P."/>
            <person name="Schwarz E.M."/>
            <person name="Hu L."/>
            <person name="Young N.D."/>
            <person name="Hall R.S."/>
            <person name="Korhonen P.K."/>
            <person name="Liao S."/>
            <person name="Thamsborg S."/>
            <person name="Xia J."/>
            <person name="Xu P."/>
            <person name="Wang S."/>
            <person name="Scheerlinck J.P."/>
            <person name="Hofmann A."/>
            <person name="Sternberg P.W."/>
            <person name="Wang J."/>
            <person name="Gasser R.B."/>
        </authorList>
    </citation>
    <scope>NUCLEOTIDE SEQUENCE [LARGE SCALE GENOMIC DNA]</scope>
    <source>
        <strain evidence="13">DCEP-RM93M</strain>
    </source>
</reference>